<dbReference type="AlphaFoldDB" id="A0A835R2L8"/>
<dbReference type="EMBL" id="JADCNM010000006">
    <property type="protein sequence ID" value="KAG0479057.1"/>
    <property type="molecule type" value="Genomic_DNA"/>
</dbReference>
<gene>
    <name evidence="1" type="ORF">HPP92_013776</name>
</gene>
<organism evidence="1 2">
    <name type="scientific">Vanilla planifolia</name>
    <name type="common">Vanilla</name>
    <dbReference type="NCBI Taxonomy" id="51239"/>
    <lineage>
        <taxon>Eukaryota</taxon>
        <taxon>Viridiplantae</taxon>
        <taxon>Streptophyta</taxon>
        <taxon>Embryophyta</taxon>
        <taxon>Tracheophyta</taxon>
        <taxon>Spermatophyta</taxon>
        <taxon>Magnoliopsida</taxon>
        <taxon>Liliopsida</taxon>
        <taxon>Asparagales</taxon>
        <taxon>Orchidaceae</taxon>
        <taxon>Vanilloideae</taxon>
        <taxon>Vanilleae</taxon>
        <taxon>Vanilla</taxon>
    </lineage>
</organism>
<accession>A0A835R2L8</accession>
<name>A0A835R2L8_VANPL</name>
<protein>
    <submittedName>
        <fullName evidence="1">Uncharacterized protein</fullName>
    </submittedName>
</protein>
<evidence type="ECO:0000313" key="1">
    <source>
        <dbReference type="EMBL" id="KAG0479057.1"/>
    </source>
</evidence>
<proteinExistence type="predicted"/>
<sequence length="217" mass="23900">MFSSLSFAPPLCLPSPLLLPPPLSSQSIFLISSYLHSSLLCSYPRPSALFSFSRPSSPSTHLPLPLTLPFILPRLLPLRTHHPSPSLFNDHVVAALVSLRWKRSPSNTLSPPGGFIMTPSGAVCTSTYTQPPRQSTPSVAVQSTRLWFSVKCPKELLSWTVMIRSLANPVNGMEAIALFDGMVVHYFPLETLLSSLLRAIGVTDEGKYMFTNMWLPH</sequence>
<evidence type="ECO:0000313" key="2">
    <source>
        <dbReference type="Proteomes" id="UP000639772"/>
    </source>
</evidence>
<reference evidence="1 2" key="1">
    <citation type="journal article" date="2020" name="Nat. Food">
        <title>A phased Vanilla planifolia genome enables genetic improvement of flavour and production.</title>
        <authorList>
            <person name="Hasing T."/>
            <person name="Tang H."/>
            <person name="Brym M."/>
            <person name="Khazi F."/>
            <person name="Huang T."/>
            <person name="Chambers A.H."/>
        </authorList>
    </citation>
    <scope>NUCLEOTIDE SEQUENCE [LARGE SCALE GENOMIC DNA]</scope>
    <source>
        <tissue evidence="1">Leaf</tissue>
    </source>
</reference>
<dbReference type="Proteomes" id="UP000639772">
    <property type="component" value="Chromosome 6"/>
</dbReference>
<comment type="caution">
    <text evidence="1">The sequence shown here is derived from an EMBL/GenBank/DDBJ whole genome shotgun (WGS) entry which is preliminary data.</text>
</comment>